<name>A0A375EDX8_9BURK</name>
<evidence type="ECO:0000313" key="3">
    <source>
        <dbReference type="EMBL" id="SPD49179.1"/>
    </source>
</evidence>
<geneLocation type="plasmid" evidence="4">
    <name>cbm2613_p</name>
</geneLocation>
<geneLocation type="plasmid" evidence="2">
    <name>CBM2613_p</name>
</geneLocation>
<evidence type="ECO:0000313" key="4">
    <source>
        <dbReference type="Proteomes" id="UP000256952"/>
    </source>
</evidence>
<evidence type="ECO:0000256" key="1">
    <source>
        <dbReference type="SAM" id="MobiDB-lite"/>
    </source>
</evidence>
<proteinExistence type="predicted"/>
<gene>
    <name evidence="3" type="ORF">CBM2612_P0524</name>
    <name evidence="2" type="ORF">CBM2613_P60066</name>
</gene>
<sequence length="90" mass="10296">MKYAFIERNRRHWPASVLCELLGVSPSGYHQHKQRQASTEKPRRGGVSDDSCWHISRRFMPRSKGNMAGHACGRNSWHAACRWARSVCAS</sequence>
<dbReference type="AlphaFoldDB" id="A0A375EDX8"/>
<reference evidence="2" key="1">
    <citation type="submission" date="2018-01" db="EMBL/GenBank/DDBJ databases">
        <authorList>
            <person name="Clerissi C."/>
        </authorList>
    </citation>
    <scope>NUCLEOTIDE SEQUENCE</scope>
    <source>
        <strain evidence="2">Cupriavidus taiwanensis STM 8556</strain>
        <plasmid evidence="2">CBM2613_p</plasmid>
    </source>
</reference>
<dbReference type="EMBL" id="LT984809">
    <property type="protein sequence ID" value="SPD49179.1"/>
    <property type="molecule type" value="Genomic_DNA"/>
</dbReference>
<feature type="region of interest" description="Disordered" evidence="1">
    <location>
        <begin position="29"/>
        <end position="49"/>
    </location>
</feature>
<geneLocation type="plasmid" evidence="3">
    <name>I</name>
</geneLocation>
<reference evidence="3 4" key="2">
    <citation type="submission" date="2018-01" db="EMBL/GenBank/DDBJ databases">
        <authorList>
            <person name="Gaut B.S."/>
            <person name="Morton B.R."/>
            <person name="Clegg M.T."/>
            <person name="Duvall M.R."/>
        </authorList>
    </citation>
    <scope>NUCLEOTIDE SEQUENCE [LARGE SCALE GENOMIC DNA]</scope>
    <source>
        <strain evidence="3">Cupriavidus taiwanensis STM 8555</strain>
        <plasmid evidence="3">I</plasmid>
        <plasmid evidence="4">Plasmid cbm2613_p</plasmid>
    </source>
</reference>
<dbReference type="Proteomes" id="UP000256952">
    <property type="component" value="Plasmid CBM2613_p"/>
</dbReference>
<feature type="compositionally biased region" description="Basic and acidic residues" evidence="1">
    <location>
        <begin position="38"/>
        <end position="47"/>
    </location>
</feature>
<dbReference type="EMBL" id="LT976981">
    <property type="protein sequence ID" value="SOZ74644.1"/>
    <property type="molecule type" value="Genomic_DNA"/>
</dbReference>
<protein>
    <submittedName>
        <fullName evidence="2">Uncharacterized protein</fullName>
    </submittedName>
</protein>
<evidence type="ECO:0000313" key="2">
    <source>
        <dbReference type="EMBL" id="SOZ74644.1"/>
    </source>
</evidence>
<organism evidence="2 4">
    <name type="scientific">Cupriavidus taiwanensis</name>
    <dbReference type="NCBI Taxonomy" id="164546"/>
    <lineage>
        <taxon>Bacteria</taxon>
        <taxon>Pseudomonadati</taxon>
        <taxon>Pseudomonadota</taxon>
        <taxon>Betaproteobacteria</taxon>
        <taxon>Burkholderiales</taxon>
        <taxon>Burkholderiaceae</taxon>
        <taxon>Cupriavidus</taxon>
    </lineage>
</organism>
<keyword evidence="2" id="KW-0614">Plasmid</keyword>
<accession>A0A375EDX8</accession>